<organism evidence="3 4">
    <name type="scientific">Colwellia ponticola</name>
    <dbReference type="NCBI Taxonomy" id="2304625"/>
    <lineage>
        <taxon>Bacteria</taxon>
        <taxon>Pseudomonadati</taxon>
        <taxon>Pseudomonadota</taxon>
        <taxon>Gammaproteobacteria</taxon>
        <taxon>Alteromonadales</taxon>
        <taxon>Colwelliaceae</taxon>
        <taxon>Colwellia</taxon>
    </lineage>
</organism>
<feature type="compositionally biased region" description="Polar residues" evidence="1">
    <location>
        <begin position="79"/>
        <end position="91"/>
    </location>
</feature>
<dbReference type="AlphaFoldDB" id="A0A8H2JMT2"/>
<keyword evidence="2" id="KW-0472">Membrane</keyword>
<dbReference type="RefSeq" id="WP_138621244.1">
    <property type="nucleotide sequence ID" value="NZ_SZVP01000003.1"/>
</dbReference>
<dbReference type="OrthoDB" id="9802763at2"/>
<feature type="region of interest" description="Disordered" evidence="1">
    <location>
        <begin position="45"/>
        <end position="91"/>
    </location>
</feature>
<keyword evidence="2" id="KW-1133">Transmembrane helix</keyword>
<reference evidence="3 4" key="1">
    <citation type="submission" date="2019-05" db="EMBL/GenBank/DDBJ databases">
        <title>Colwellia ponticola sp. nov., isolated from seawater.</title>
        <authorList>
            <person name="Yoon J.-H."/>
        </authorList>
    </citation>
    <scope>NUCLEOTIDE SEQUENCE [LARGE SCALE GENOMIC DNA]</scope>
    <source>
        <strain evidence="3 4">OISW-25</strain>
    </source>
</reference>
<sequence length="91" mass="10472">MSIIYILIPLAVLLTALGIYLFFWAVKTEQFDDLEKQGMSILFDDEKEHNTTKDNKDAPHHAVENELVTEPEPEKIINTPEQDTEQSTIKK</sequence>
<dbReference type="NCBIfam" id="TIGR00847">
    <property type="entry name" value="ccoS"/>
    <property type="match status" value="1"/>
</dbReference>
<evidence type="ECO:0000313" key="4">
    <source>
        <dbReference type="Proteomes" id="UP000307702"/>
    </source>
</evidence>
<proteinExistence type="predicted"/>
<accession>A0A8H2JMT2</accession>
<dbReference type="EMBL" id="SZVP01000003">
    <property type="protein sequence ID" value="TMM46421.1"/>
    <property type="molecule type" value="Genomic_DNA"/>
</dbReference>
<keyword evidence="4" id="KW-1185">Reference proteome</keyword>
<dbReference type="PANTHER" id="PTHR41532">
    <property type="entry name" value="FIXS PROTEIN"/>
    <property type="match status" value="1"/>
</dbReference>
<gene>
    <name evidence="3" type="primary">ccoS</name>
    <name evidence="3" type="ORF">FCS21_05520</name>
</gene>
<evidence type="ECO:0000313" key="3">
    <source>
        <dbReference type="EMBL" id="TMM46421.1"/>
    </source>
</evidence>
<dbReference type="InterPro" id="IPR004714">
    <property type="entry name" value="Cyt_oxidase_maturation_cbb3"/>
</dbReference>
<evidence type="ECO:0000256" key="2">
    <source>
        <dbReference type="SAM" id="Phobius"/>
    </source>
</evidence>
<dbReference type="PANTHER" id="PTHR41532:SF1">
    <property type="entry name" value="FIXS PROTEIN"/>
    <property type="match status" value="1"/>
</dbReference>
<dbReference type="Proteomes" id="UP000307702">
    <property type="component" value="Unassembled WGS sequence"/>
</dbReference>
<dbReference type="Pfam" id="PF03597">
    <property type="entry name" value="FixS"/>
    <property type="match status" value="1"/>
</dbReference>
<name>A0A8H2JMT2_9GAMM</name>
<protein>
    <submittedName>
        <fullName evidence="3">Cbb3-type cytochrome oxidase assembly protein CcoS</fullName>
    </submittedName>
</protein>
<evidence type="ECO:0000256" key="1">
    <source>
        <dbReference type="SAM" id="MobiDB-lite"/>
    </source>
</evidence>
<keyword evidence="2" id="KW-0812">Transmembrane</keyword>
<feature type="transmembrane region" description="Helical" evidence="2">
    <location>
        <begin position="6"/>
        <end position="26"/>
    </location>
</feature>
<feature type="compositionally biased region" description="Basic and acidic residues" evidence="1">
    <location>
        <begin position="45"/>
        <end position="64"/>
    </location>
</feature>
<comment type="caution">
    <text evidence="3">The sequence shown here is derived from an EMBL/GenBank/DDBJ whole genome shotgun (WGS) entry which is preliminary data.</text>
</comment>